<evidence type="ECO:0000313" key="2">
    <source>
        <dbReference type="Proteomes" id="UP001497680"/>
    </source>
</evidence>
<name>A0ACC0CYG9_9PEZI</name>
<gene>
    <name evidence="1" type="ORF">F4821DRAFT_240920</name>
</gene>
<proteinExistence type="predicted"/>
<dbReference type="EMBL" id="MU394326">
    <property type="protein sequence ID" value="KAI6085377.1"/>
    <property type="molecule type" value="Genomic_DNA"/>
</dbReference>
<evidence type="ECO:0000313" key="1">
    <source>
        <dbReference type="EMBL" id="KAI6085377.1"/>
    </source>
</evidence>
<organism evidence="1 2">
    <name type="scientific">Hypoxylon rubiginosum</name>
    <dbReference type="NCBI Taxonomy" id="110542"/>
    <lineage>
        <taxon>Eukaryota</taxon>
        <taxon>Fungi</taxon>
        <taxon>Dikarya</taxon>
        <taxon>Ascomycota</taxon>
        <taxon>Pezizomycotina</taxon>
        <taxon>Sordariomycetes</taxon>
        <taxon>Xylariomycetidae</taxon>
        <taxon>Xylariales</taxon>
        <taxon>Hypoxylaceae</taxon>
        <taxon>Hypoxylon</taxon>
    </lineage>
</organism>
<comment type="caution">
    <text evidence="1">The sequence shown here is derived from an EMBL/GenBank/DDBJ whole genome shotgun (WGS) entry which is preliminary data.</text>
</comment>
<reference evidence="1 2" key="1">
    <citation type="journal article" date="2022" name="New Phytol.">
        <title>Ecological generalism drives hyperdiversity of secondary metabolite gene clusters in xylarialean endophytes.</title>
        <authorList>
            <person name="Franco M.E.E."/>
            <person name="Wisecaver J.H."/>
            <person name="Arnold A.E."/>
            <person name="Ju Y.M."/>
            <person name="Slot J.C."/>
            <person name="Ahrendt S."/>
            <person name="Moore L.P."/>
            <person name="Eastman K.E."/>
            <person name="Scott K."/>
            <person name="Konkel Z."/>
            <person name="Mondo S.J."/>
            <person name="Kuo A."/>
            <person name="Hayes R.D."/>
            <person name="Haridas S."/>
            <person name="Andreopoulos B."/>
            <person name="Riley R."/>
            <person name="LaButti K."/>
            <person name="Pangilinan J."/>
            <person name="Lipzen A."/>
            <person name="Amirebrahimi M."/>
            <person name="Yan J."/>
            <person name="Adam C."/>
            <person name="Keymanesh K."/>
            <person name="Ng V."/>
            <person name="Louie K."/>
            <person name="Northen T."/>
            <person name="Drula E."/>
            <person name="Henrissat B."/>
            <person name="Hsieh H.M."/>
            <person name="Youens-Clark K."/>
            <person name="Lutzoni F."/>
            <person name="Miadlikowska J."/>
            <person name="Eastwood D.C."/>
            <person name="Hamelin R.C."/>
            <person name="Grigoriev I.V."/>
            <person name="U'Ren J.M."/>
        </authorList>
    </citation>
    <scope>NUCLEOTIDE SEQUENCE [LARGE SCALE GENOMIC DNA]</scope>
    <source>
        <strain evidence="1 2">ER1909</strain>
    </source>
</reference>
<sequence>MFFLLLLLLLSLPRRLHLHLPTIVALTILGAESKISSINVKFLYLKMSVLVKNLEFVLTISESTPLAFRLKIS</sequence>
<accession>A0ACC0CYG9</accession>
<protein>
    <submittedName>
        <fullName evidence="1">Uncharacterized protein</fullName>
    </submittedName>
</protein>
<keyword evidence="2" id="KW-1185">Reference proteome</keyword>
<dbReference type="Proteomes" id="UP001497680">
    <property type="component" value="Unassembled WGS sequence"/>
</dbReference>